<accession>A0A5D2K5E7</accession>
<name>A0A5D2K5E7_GOSTO</name>
<evidence type="ECO:0000313" key="1">
    <source>
        <dbReference type="EMBL" id="TYH62330.1"/>
    </source>
</evidence>
<proteinExistence type="predicted"/>
<organism evidence="1 2">
    <name type="scientific">Gossypium tomentosum</name>
    <name type="common">Hawaiian cotton</name>
    <name type="synonym">Gossypium sandvicense</name>
    <dbReference type="NCBI Taxonomy" id="34277"/>
    <lineage>
        <taxon>Eukaryota</taxon>
        <taxon>Viridiplantae</taxon>
        <taxon>Streptophyta</taxon>
        <taxon>Embryophyta</taxon>
        <taxon>Tracheophyta</taxon>
        <taxon>Spermatophyta</taxon>
        <taxon>Magnoliopsida</taxon>
        <taxon>eudicotyledons</taxon>
        <taxon>Gunneridae</taxon>
        <taxon>Pentapetalae</taxon>
        <taxon>rosids</taxon>
        <taxon>malvids</taxon>
        <taxon>Malvales</taxon>
        <taxon>Malvaceae</taxon>
        <taxon>Malvoideae</taxon>
        <taxon>Gossypium</taxon>
    </lineage>
</organism>
<protein>
    <submittedName>
        <fullName evidence="1">Uncharacterized protein</fullName>
    </submittedName>
</protein>
<reference evidence="1 2" key="1">
    <citation type="submission" date="2019-07" db="EMBL/GenBank/DDBJ databases">
        <title>WGS assembly of Gossypium tomentosum.</title>
        <authorList>
            <person name="Chen Z.J."/>
            <person name="Sreedasyam A."/>
            <person name="Ando A."/>
            <person name="Song Q."/>
            <person name="De L."/>
            <person name="Hulse-Kemp A."/>
            <person name="Ding M."/>
            <person name="Ye W."/>
            <person name="Kirkbride R."/>
            <person name="Jenkins J."/>
            <person name="Plott C."/>
            <person name="Lovell J."/>
            <person name="Lin Y.-M."/>
            <person name="Vaughn R."/>
            <person name="Liu B."/>
            <person name="Li W."/>
            <person name="Simpson S."/>
            <person name="Scheffler B."/>
            <person name="Saski C."/>
            <person name="Grover C."/>
            <person name="Hu G."/>
            <person name="Conover J."/>
            <person name="Carlson J."/>
            <person name="Shu S."/>
            <person name="Boston L."/>
            <person name="Williams M."/>
            <person name="Peterson D."/>
            <person name="Mcgee K."/>
            <person name="Jones D."/>
            <person name="Wendel J."/>
            <person name="Stelly D."/>
            <person name="Grimwood J."/>
            <person name="Schmutz J."/>
        </authorList>
    </citation>
    <scope>NUCLEOTIDE SEQUENCE [LARGE SCALE GENOMIC DNA]</scope>
    <source>
        <strain evidence="1">7179.01</strain>
    </source>
</reference>
<dbReference type="AlphaFoldDB" id="A0A5D2K5E7"/>
<gene>
    <name evidence="1" type="ORF">ES332_D07G113300v1</name>
</gene>
<keyword evidence="2" id="KW-1185">Reference proteome</keyword>
<dbReference type="Proteomes" id="UP000322667">
    <property type="component" value="Chromosome D07"/>
</dbReference>
<sequence length="69" mass="7991">MYDWTILKYPQLTGSSRQRLCSGKAALNSGVSTKEQISYQKQSTLKSIWLTLAFFPISRFSRKLKLLIY</sequence>
<dbReference type="EMBL" id="CM017629">
    <property type="protein sequence ID" value="TYH62330.1"/>
    <property type="molecule type" value="Genomic_DNA"/>
</dbReference>
<evidence type="ECO:0000313" key="2">
    <source>
        <dbReference type="Proteomes" id="UP000322667"/>
    </source>
</evidence>